<dbReference type="EMBL" id="MHRJ01000012">
    <property type="protein sequence ID" value="OHA23240.1"/>
    <property type="molecule type" value="Genomic_DNA"/>
</dbReference>
<dbReference type="SUPFAM" id="SSF53613">
    <property type="entry name" value="Ribokinase-like"/>
    <property type="match status" value="1"/>
</dbReference>
<proteinExistence type="predicted"/>
<dbReference type="AlphaFoldDB" id="A0A1G2MH42"/>
<dbReference type="Gene3D" id="3.40.1190.20">
    <property type="match status" value="1"/>
</dbReference>
<accession>A0A1G2MH42</accession>
<gene>
    <name evidence="4" type="ORF">A2W52_02345</name>
</gene>
<dbReference type="PANTHER" id="PTHR10584">
    <property type="entry name" value="SUGAR KINASE"/>
    <property type="match status" value="1"/>
</dbReference>
<name>A0A1G2MH42_9BACT</name>
<protein>
    <recommendedName>
        <fullName evidence="3">Carbohydrate kinase PfkB domain-containing protein</fullName>
    </recommendedName>
</protein>
<keyword evidence="1" id="KW-0808">Transferase</keyword>
<evidence type="ECO:0000313" key="5">
    <source>
        <dbReference type="Proteomes" id="UP000176493"/>
    </source>
</evidence>
<dbReference type="InterPro" id="IPR029056">
    <property type="entry name" value="Ribokinase-like"/>
</dbReference>
<keyword evidence="2" id="KW-0418">Kinase</keyword>
<dbReference type="GO" id="GO:0016301">
    <property type="term" value="F:kinase activity"/>
    <property type="evidence" value="ECO:0007669"/>
    <property type="project" value="UniProtKB-KW"/>
</dbReference>
<dbReference type="Proteomes" id="UP000176493">
    <property type="component" value="Unassembled WGS sequence"/>
</dbReference>
<evidence type="ECO:0000259" key="3">
    <source>
        <dbReference type="Pfam" id="PF00294"/>
    </source>
</evidence>
<organism evidence="4 5">
    <name type="scientific">Candidatus Taylorbacteria bacterium RIFCSPHIGHO2_02_49_25</name>
    <dbReference type="NCBI Taxonomy" id="1802305"/>
    <lineage>
        <taxon>Bacteria</taxon>
        <taxon>Candidatus Tayloriibacteriota</taxon>
    </lineage>
</organism>
<sequence length="325" mass="35878">MQRTRALVVGSVAFDLIFGIHGKIQDEILVDTHGKLGRQNLMFTAKTREHFFGGTGGNIAYGLGLLNKKPILFSLAGKDFDGSGYGPHFKRVGVDSRVVVNGKNWTAVFYGMSDEEGQQIGVYQPNAYEKIDALSLAKTLTQKDFSQIGVAIFSAGTGKSIYRHMRELRERCGKNVIIIFDPGQVISVFYDKTLLEKTLSLADIFIGNEVECKQLQTILGYTHDKLLKRGLRAVIETLGEKGSVIYEASENRYDRTHFLKPRKISIPVVKANKAVEATGAGDAYRAGLIMKLLEGRTLKDACEFGSEVAARAVAFRGGQTYRIKN</sequence>
<evidence type="ECO:0000313" key="4">
    <source>
        <dbReference type="EMBL" id="OHA23240.1"/>
    </source>
</evidence>
<dbReference type="PANTHER" id="PTHR10584:SF166">
    <property type="entry name" value="RIBOKINASE"/>
    <property type="match status" value="1"/>
</dbReference>
<dbReference type="Pfam" id="PF00294">
    <property type="entry name" value="PfkB"/>
    <property type="match status" value="1"/>
</dbReference>
<reference evidence="4 5" key="1">
    <citation type="journal article" date="2016" name="Nat. Commun.">
        <title>Thousands of microbial genomes shed light on interconnected biogeochemical processes in an aquifer system.</title>
        <authorList>
            <person name="Anantharaman K."/>
            <person name="Brown C.T."/>
            <person name="Hug L.A."/>
            <person name="Sharon I."/>
            <person name="Castelle C.J."/>
            <person name="Probst A.J."/>
            <person name="Thomas B.C."/>
            <person name="Singh A."/>
            <person name="Wilkins M.J."/>
            <person name="Karaoz U."/>
            <person name="Brodie E.L."/>
            <person name="Williams K.H."/>
            <person name="Hubbard S.S."/>
            <person name="Banfield J.F."/>
        </authorList>
    </citation>
    <scope>NUCLEOTIDE SEQUENCE [LARGE SCALE GENOMIC DNA]</scope>
</reference>
<dbReference type="InterPro" id="IPR011611">
    <property type="entry name" value="PfkB_dom"/>
</dbReference>
<comment type="caution">
    <text evidence="4">The sequence shown here is derived from an EMBL/GenBank/DDBJ whole genome shotgun (WGS) entry which is preliminary data.</text>
</comment>
<evidence type="ECO:0000256" key="1">
    <source>
        <dbReference type="ARBA" id="ARBA00022679"/>
    </source>
</evidence>
<feature type="domain" description="Carbohydrate kinase PfkB" evidence="3">
    <location>
        <begin position="36"/>
        <end position="320"/>
    </location>
</feature>
<evidence type="ECO:0000256" key="2">
    <source>
        <dbReference type="ARBA" id="ARBA00022777"/>
    </source>
</evidence>